<dbReference type="InterPro" id="IPR023173">
    <property type="entry name" value="NADPH_Cyt_P450_Rdtase_alpha"/>
</dbReference>
<gene>
    <name evidence="16" type="ORF">BZ3500_MVSOF-1268-A1-R1_CHR2-1G04472</name>
</gene>
<dbReference type="GO" id="GO:0005829">
    <property type="term" value="C:cytosol"/>
    <property type="evidence" value="ECO:0007669"/>
    <property type="project" value="TreeGrafter"/>
</dbReference>
<evidence type="ECO:0000256" key="12">
    <source>
        <dbReference type="ARBA" id="ARBA00052219"/>
    </source>
</evidence>
<reference evidence="17" key="1">
    <citation type="submission" date="2016-10" db="EMBL/GenBank/DDBJ databases">
        <authorList>
            <person name="Jeantristanb JTB J.-T."/>
            <person name="Ricardo R."/>
        </authorList>
    </citation>
    <scope>NUCLEOTIDE SEQUENCE [LARGE SCALE GENOMIC DNA]</scope>
</reference>
<dbReference type="GO" id="GO:0050660">
    <property type="term" value="F:flavin adenine dinucleotide binding"/>
    <property type="evidence" value="ECO:0007669"/>
    <property type="project" value="TreeGrafter"/>
</dbReference>
<keyword evidence="8" id="KW-0274">FAD</keyword>
<evidence type="ECO:0000256" key="10">
    <source>
        <dbReference type="ARBA" id="ARBA00022982"/>
    </source>
</evidence>
<evidence type="ECO:0000256" key="6">
    <source>
        <dbReference type="ARBA" id="ARBA00022630"/>
    </source>
</evidence>
<dbReference type="EMBL" id="FMWP01000012">
    <property type="protein sequence ID" value="SCZ88533.1"/>
    <property type="molecule type" value="Genomic_DNA"/>
</dbReference>
<dbReference type="OrthoDB" id="1856718at2759"/>
<dbReference type="FunFam" id="1.20.990.10:FF:000010">
    <property type="entry name" value="Sulfite reductase [NADPH] flavoprotein component"/>
    <property type="match status" value="1"/>
</dbReference>
<evidence type="ECO:0000313" key="16">
    <source>
        <dbReference type="EMBL" id="SCZ88533.1"/>
    </source>
</evidence>
<comment type="cofactor">
    <cofactor evidence="1">
        <name>FMN</name>
        <dbReference type="ChEBI" id="CHEBI:58210"/>
    </cofactor>
</comment>
<dbReference type="PROSITE" id="PS51384">
    <property type="entry name" value="FAD_FR"/>
    <property type="match status" value="1"/>
</dbReference>
<dbReference type="Proteomes" id="UP000249723">
    <property type="component" value="Unassembled WGS sequence"/>
</dbReference>
<keyword evidence="6" id="KW-0285">Flavoprotein</keyword>
<evidence type="ECO:0000259" key="15">
    <source>
        <dbReference type="PROSITE" id="PS51384"/>
    </source>
</evidence>
<evidence type="ECO:0000256" key="7">
    <source>
        <dbReference type="ARBA" id="ARBA00022643"/>
    </source>
</evidence>
<keyword evidence="10" id="KW-0249">Electron transport</keyword>
<feature type="region of interest" description="Disordered" evidence="14">
    <location>
        <begin position="79"/>
        <end position="120"/>
    </location>
</feature>
<evidence type="ECO:0000256" key="5">
    <source>
        <dbReference type="ARBA" id="ARBA00022448"/>
    </source>
</evidence>
<dbReference type="InterPro" id="IPR039261">
    <property type="entry name" value="FNR_nucleotide-bd"/>
</dbReference>
<dbReference type="InterPro" id="IPR017927">
    <property type="entry name" value="FAD-bd_FR_type"/>
</dbReference>
<dbReference type="AlphaFoldDB" id="A0A2X0KJC6"/>
<dbReference type="GO" id="GO:0004783">
    <property type="term" value="F:sulfite reductase (NADPH) activity"/>
    <property type="evidence" value="ECO:0007669"/>
    <property type="project" value="UniProtKB-EC"/>
</dbReference>
<dbReference type="InterPro" id="IPR003097">
    <property type="entry name" value="CysJ-like_FAD-binding"/>
</dbReference>
<evidence type="ECO:0000313" key="17">
    <source>
        <dbReference type="Proteomes" id="UP000249723"/>
    </source>
</evidence>
<keyword evidence="9" id="KW-0521">NADP</keyword>
<evidence type="ECO:0000256" key="1">
    <source>
        <dbReference type="ARBA" id="ARBA00001917"/>
    </source>
</evidence>
<dbReference type="SUPFAM" id="SSF63380">
    <property type="entry name" value="Riboflavin synthase domain-like"/>
    <property type="match status" value="1"/>
</dbReference>
<keyword evidence="11" id="KW-0560">Oxidoreductase</keyword>
<accession>A0A2X0KJC6</accession>
<feature type="domain" description="FAD-binding FR-type" evidence="15">
    <location>
        <begin position="698"/>
        <end position="940"/>
    </location>
</feature>
<keyword evidence="17" id="KW-1185">Reference proteome</keyword>
<sequence length="1091" mass="117488">MQSLHQRLEADAAQSSSAVFVYDTTPSAAFGESLIRSSADSDSTPAEVYSMQTRAGAGSSLVGFVESIAFTSKGAQLSSSSAQAEADGDATISEASSVPSKRHSRARTDSQKKAKTSVDTSAVSQADKPIVVLGSTDSFLALTPSLLSLPRAGVRPALTIHVSAQISSVASDEQGEVSLTQVPALGSLFEAVKTLDQAGWTGAVVLSETAEEAALVGTTVAHRLNLAGHDLVNVFDGLTAGRQLSVLDSVSASAAGESAISSILTAASIPYFSYFGSANATRVLVIPASTYSASVKAAIAQLQSAEVGLLVVRVVKPWDAKQFHAALPSSVKSLHVFAEEQEEQSSGPFFDDILGSLIQSGLKLKVRAVPVPAASLPSVHDWISTVVALSSNQQVPELRSLLPAEAKLAVFWDLDATTGQTETVPLRLAAAFAAPSTGIDAKLAIAYDNFRQGGIQQASLLLEPLGKATKDFTIAAVAATSPASLLFLSSPAAILKAYEPISSTSVGRDTRIVISANWTADEVATKLAHPAKKVLAAVAGSSNLFVIDADKIAAAHSIRSADVAEIVFWSLYLPSSISAKEIVGLLAQSPSFGSWEKAKLVEVNGVVRNAITQVTVESSWAEEPMAVDGEDAASVSLPTSLIPTAAGPNPDRTFADPVAEIVGKPKDSWHNAAQRLLFPESYELERKVDEKMRPDLLEKNFLITVYENRRLTPSNYDRYVFHLEFDTAGTGLKYAIGEALGIHGWNDGEETLDFLKWYGLDPDAVISVPSRLDPSRVEQRTVFQVFQQNLDIFGKPGKSFYETLSRYATNKNEERALRFIACADGHATFKKMSEMDTVTYADLLRQFPSARPTIADLVREIDPIHPRHYSISSSQNFVGDAVHLLVVTVEWNTPKGEYLLSFLSLSGSQRFGQCTRYLAGLKAGDQVMVSIKPSVMKLPALDEAPVIMAGLGTGAAPFRAFIQERAWRKEQGYNVGPMLYYFGSRHRSEEYLYGEEIEAYLQEGIVTKTGLAFSRDTAQKVYIQHKMNEDADMLAKMLENGAFYLCGPTWPAADVFEALCSAFMKHGRTREQAEAYIEELKEKEAYVLEVY</sequence>
<evidence type="ECO:0000256" key="3">
    <source>
        <dbReference type="ARBA" id="ARBA00004774"/>
    </source>
</evidence>
<dbReference type="CDD" id="cd06207">
    <property type="entry name" value="CyPoR_like"/>
    <property type="match status" value="1"/>
</dbReference>
<keyword evidence="5" id="KW-0813">Transport</keyword>
<dbReference type="Gene3D" id="2.40.30.10">
    <property type="entry name" value="Translation factors"/>
    <property type="match status" value="1"/>
</dbReference>
<dbReference type="Pfam" id="PF00667">
    <property type="entry name" value="FAD_binding_1"/>
    <property type="match status" value="1"/>
</dbReference>
<dbReference type="PRINTS" id="PR00371">
    <property type="entry name" value="FPNCR"/>
</dbReference>
<comment type="function">
    <text evidence="13">This enzyme catalyzes the 6-electron reduction of sulfite to sulfide. This is one of several activities required for the biosynthesis of L-cysteine from sulfate.</text>
</comment>
<comment type="catalytic activity">
    <reaction evidence="12">
        <text>hydrogen sulfide + 3 NADP(+) + 3 H2O = sulfite + 3 NADPH + 4 H(+)</text>
        <dbReference type="Rhea" id="RHEA:13801"/>
        <dbReference type="ChEBI" id="CHEBI:15377"/>
        <dbReference type="ChEBI" id="CHEBI:15378"/>
        <dbReference type="ChEBI" id="CHEBI:17359"/>
        <dbReference type="ChEBI" id="CHEBI:29919"/>
        <dbReference type="ChEBI" id="CHEBI:57783"/>
        <dbReference type="ChEBI" id="CHEBI:58349"/>
        <dbReference type="EC" id="1.8.1.2"/>
    </reaction>
</comment>
<dbReference type="EC" id="1.8.1.2" evidence="4"/>
<dbReference type="Gene3D" id="1.20.990.10">
    <property type="entry name" value="NADPH-cytochrome p450 Reductase, Chain A, domain 3"/>
    <property type="match status" value="1"/>
</dbReference>
<dbReference type="InterPro" id="IPR001433">
    <property type="entry name" value="OxRdtase_FAD/NAD-bd"/>
</dbReference>
<dbReference type="GO" id="GO:0010181">
    <property type="term" value="F:FMN binding"/>
    <property type="evidence" value="ECO:0007669"/>
    <property type="project" value="TreeGrafter"/>
</dbReference>
<evidence type="ECO:0000256" key="14">
    <source>
        <dbReference type="SAM" id="MobiDB-lite"/>
    </source>
</evidence>
<dbReference type="STRING" id="289078.A0A2X0KJC6"/>
<dbReference type="PANTHER" id="PTHR19384">
    <property type="entry name" value="NITRIC OXIDE SYNTHASE-RELATED"/>
    <property type="match status" value="1"/>
</dbReference>
<dbReference type="PANTHER" id="PTHR19384:SF109">
    <property type="entry name" value="SULFITE REDUCTASE [NADPH] FLAVOPROTEIN COMPONENT"/>
    <property type="match status" value="1"/>
</dbReference>
<dbReference type="Gene3D" id="3.40.50.920">
    <property type="match status" value="1"/>
</dbReference>
<organism evidence="16 17">
    <name type="scientific">Microbotryum saponariae</name>
    <dbReference type="NCBI Taxonomy" id="289078"/>
    <lineage>
        <taxon>Eukaryota</taxon>
        <taxon>Fungi</taxon>
        <taxon>Dikarya</taxon>
        <taxon>Basidiomycota</taxon>
        <taxon>Pucciniomycotina</taxon>
        <taxon>Microbotryomycetes</taxon>
        <taxon>Microbotryales</taxon>
        <taxon>Microbotryaceae</taxon>
        <taxon>Microbotryum</taxon>
    </lineage>
</organism>
<dbReference type="Pfam" id="PF00175">
    <property type="entry name" value="NAD_binding_1"/>
    <property type="match status" value="1"/>
</dbReference>
<dbReference type="InterPro" id="IPR001709">
    <property type="entry name" value="Flavoprot_Pyr_Nucl_cyt_Rdtase"/>
</dbReference>
<dbReference type="SUPFAM" id="SSF52922">
    <property type="entry name" value="TK C-terminal domain-like"/>
    <property type="match status" value="1"/>
</dbReference>
<evidence type="ECO:0000256" key="11">
    <source>
        <dbReference type="ARBA" id="ARBA00023002"/>
    </source>
</evidence>
<dbReference type="Gene3D" id="3.40.50.80">
    <property type="entry name" value="Nucleotide-binding domain of ferredoxin-NADP reductase (FNR) module"/>
    <property type="match status" value="1"/>
</dbReference>
<dbReference type="InterPro" id="IPR009014">
    <property type="entry name" value="Transketo_C/PFOR_II"/>
</dbReference>
<keyword evidence="7" id="KW-0288">FMN</keyword>
<comment type="pathway">
    <text evidence="3">Sulfur metabolism; hydrogen sulfide biosynthesis; hydrogen sulfide from sulfite (NADPH route): step 1/1.</text>
</comment>
<evidence type="ECO:0000256" key="9">
    <source>
        <dbReference type="ARBA" id="ARBA00022857"/>
    </source>
</evidence>
<dbReference type="SUPFAM" id="SSF52343">
    <property type="entry name" value="Ferredoxin reductase-like, C-terminal NADP-linked domain"/>
    <property type="match status" value="1"/>
</dbReference>
<evidence type="ECO:0000256" key="2">
    <source>
        <dbReference type="ARBA" id="ARBA00001974"/>
    </source>
</evidence>
<protein>
    <recommendedName>
        <fullName evidence="4">assimilatory sulfite reductase (NADPH)</fullName>
        <ecNumber evidence="4">1.8.1.2</ecNumber>
    </recommendedName>
</protein>
<comment type="cofactor">
    <cofactor evidence="2">
        <name>FAD</name>
        <dbReference type="ChEBI" id="CHEBI:57692"/>
    </cofactor>
</comment>
<dbReference type="InterPro" id="IPR017938">
    <property type="entry name" value="Riboflavin_synthase-like_b-brl"/>
</dbReference>
<proteinExistence type="predicted"/>
<evidence type="ECO:0000256" key="13">
    <source>
        <dbReference type="ARBA" id="ARBA00059320"/>
    </source>
</evidence>
<evidence type="ECO:0000256" key="4">
    <source>
        <dbReference type="ARBA" id="ARBA00012604"/>
    </source>
</evidence>
<name>A0A2X0KJC6_9BASI</name>
<evidence type="ECO:0000256" key="8">
    <source>
        <dbReference type="ARBA" id="ARBA00022827"/>
    </source>
</evidence>